<gene>
    <name evidence="4" type="primary">rho-1</name>
    <name evidence="4" type="ORF">TNCT_27581</name>
</gene>
<dbReference type="GO" id="GO:0003924">
    <property type="term" value="F:GTPase activity"/>
    <property type="evidence" value="ECO:0007669"/>
    <property type="project" value="InterPro"/>
</dbReference>
<dbReference type="GO" id="GO:0035099">
    <property type="term" value="P:hemocyte migration"/>
    <property type="evidence" value="ECO:0007669"/>
    <property type="project" value="UniProtKB-ARBA"/>
</dbReference>
<keyword evidence="2" id="KW-0342">GTP-binding</keyword>
<dbReference type="SMART" id="SM00174">
    <property type="entry name" value="RHO"/>
    <property type="match status" value="1"/>
</dbReference>
<dbReference type="GO" id="GO:0003006">
    <property type="term" value="P:developmental process involved in reproduction"/>
    <property type="evidence" value="ECO:0007669"/>
    <property type="project" value="UniProtKB-ARBA"/>
</dbReference>
<feature type="region of interest" description="Disordered" evidence="3">
    <location>
        <begin position="1"/>
        <end position="26"/>
    </location>
</feature>
<dbReference type="Pfam" id="PF00071">
    <property type="entry name" value="Ras"/>
    <property type="match status" value="1"/>
</dbReference>
<dbReference type="PROSITE" id="PS51419">
    <property type="entry name" value="RAB"/>
    <property type="match status" value="1"/>
</dbReference>
<keyword evidence="1" id="KW-0547">Nucleotide-binding</keyword>
<dbReference type="GO" id="GO:0022412">
    <property type="term" value="P:cellular process involved in reproduction in multicellular organism"/>
    <property type="evidence" value="ECO:0007669"/>
    <property type="project" value="UniProtKB-ARBA"/>
</dbReference>
<accession>A0A8X6H8G4</accession>
<dbReference type="SUPFAM" id="SSF52540">
    <property type="entry name" value="P-loop containing nucleoside triphosphate hydrolases"/>
    <property type="match status" value="1"/>
</dbReference>
<dbReference type="GO" id="GO:0005525">
    <property type="term" value="F:GTP binding"/>
    <property type="evidence" value="ECO:0007669"/>
    <property type="project" value="UniProtKB-KW"/>
</dbReference>
<evidence type="ECO:0000256" key="1">
    <source>
        <dbReference type="ARBA" id="ARBA00022741"/>
    </source>
</evidence>
<dbReference type="SMART" id="SM00175">
    <property type="entry name" value="RAB"/>
    <property type="match status" value="1"/>
</dbReference>
<keyword evidence="5" id="KW-1185">Reference proteome</keyword>
<dbReference type="EMBL" id="BMAO01002579">
    <property type="protein sequence ID" value="GFQ81804.1"/>
    <property type="molecule type" value="Genomic_DNA"/>
</dbReference>
<comment type="caution">
    <text evidence="4">The sequence shown here is derived from an EMBL/GenBank/DDBJ whole genome shotgun (WGS) entry which is preliminary data.</text>
</comment>
<dbReference type="GO" id="GO:0001667">
    <property type="term" value="P:ameboidal-type cell migration"/>
    <property type="evidence" value="ECO:0007669"/>
    <property type="project" value="UniProtKB-ARBA"/>
</dbReference>
<dbReference type="AlphaFoldDB" id="A0A8X6H8G4"/>
<dbReference type="PRINTS" id="PR00449">
    <property type="entry name" value="RASTRNSFRMNG"/>
</dbReference>
<feature type="compositionally biased region" description="Polar residues" evidence="3">
    <location>
        <begin position="1"/>
        <end position="21"/>
    </location>
</feature>
<proteinExistence type="predicted"/>
<dbReference type="InterPro" id="IPR027417">
    <property type="entry name" value="P-loop_NTPase"/>
</dbReference>
<dbReference type="Proteomes" id="UP000887116">
    <property type="component" value="Unassembled WGS sequence"/>
</dbReference>
<sequence length="205" mass="23257">MAAASVQATSKPSEIPETQNGETEKYDWTETVQAHLKIAVVGDRGCGKTCLILSAKNYILPDPEENVLSKQYPLDLEMPNKVVAKCMVVDADARDELKEARMDNYRQSDIFLLCFAMDDPNSFKSISEKWVPELKEFLSKRLCLLVGLKQDVKERKIITETGENLKEELKLHKYMECSAYEGINVLSVFREAANIAFKSELLEKE</sequence>
<dbReference type="PROSITE" id="PS51420">
    <property type="entry name" value="RHO"/>
    <property type="match status" value="1"/>
</dbReference>
<dbReference type="OrthoDB" id="6425867at2759"/>
<dbReference type="GO" id="GO:0035006">
    <property type="term" value="P:melanization defense response"/>
    <property type="evidence" value="ECO:0007669"/>
    <property type="project" value="UniProtKB-ARBA"/>
</dbReference>
<organism evidence="4 5">
    <name type="scientific">Trichonephila clavata</name>
    <name type="common">Joro spider</name>
    <name type="synonym">Nephila clavata</name>
    <dbReference type="NCBI Taxonomy" id="2740835"/>
    <lineage>
        <taxon>Eukaryota</taxon>
        <taxon>Metazoa</taxon>
        <taxon>Ecdysozoa</taxon>
        <taxon>Arthropoda</taxon>
        <taxon>Chelicerata</taxon>
        <taxon>Arachnida</taxon>
        <taxon>Araneae</taxon>
        <taxon>Araneomorphae</taxon>
        <taxon>Entelegynae</taxon>
        <taxon>Araneoidea</taxon>
        <taxon>Nephilidae</taxon>
        <taxon>Trichonephila</taxon>
    </lineage>
</organism>
<name>A0A8X6H8G4_TRICU</name>
<dbReference type="InterPro" id="IPR003578">
    <property type="entry name" value="Small_GTPase_Rho"/>
</dbReference>
<evidence type="ECO:0000256" key="3">
    <source>
        <dbReference type="SAM" id="MobiDB-lite"/>
    </source>
</evidence>
<evidence type="ECO:0000313" key="5">
    <source>
        <dbReference type="Proteomes" id="UP000887116"/>
    </source>
</evidence>
<evidence type="ECO:0000256" key="2">
    <source>
        <dbReference type="ARBA" id="ARBA00023134"/>
    </source>
</evidence>
<evidence type="ECO:0000313" key="4">
    <source>
        <dbReference type="EMBL" id="GFQ81804.1"/>
    </source>
</evidence>
<dbReference type="InterPro" id="IPR001806">
    <property type="entry name" value="Small_GTPase"/>
</dbReference>
<dbReference type="Gene3D" id="3.40.50.300">
    <property type="entry name" value="P-loop containing nucleotide triphosphate hydrolases"/>
    <property type="match status" value="1"/>
</dbReference>
<dbReference type="PANTHER" id="PTHR24072">
    <property type="entry name" value="RHO FAMILY GTPASE"/>
    <property type="match status" value="1"/>
</dbReference>
<reference evidence="4" key="1">
    <citation type="submission" date="2020-07" db="EMBL/GenBank/DDBJ databases">
        <title>Multicomponent nature underlies the extraordinary mechanical properties of spider dragline silk.</title>
        <authorList>
            <person name="Kono N."/>
            <person name="Nakamura H."/>
            <person name="Mori M."/>
            <person name="Yoshida Y."/>
            <person name="Ohtoshi R."/>
            <person name="Malay A.D."/>
            <person name="Moran D.A.P."/>
            <person name="Tomita M."/>
            <person name="Numata K."/>
            <person name="Arakawa K."/>
        </authorList>
    </citation>
    <scope>NUCLEOTIDE SEQUENCE</scope>
</reference>
<dbReference type="SMART" id="SM00173">
    <property type="entry name" value="RAS"/>
    <property type="match status" value="1"/>
</dbReference>
<protein>
    <submittedName>
        <fullName evidence="4">Ras-like GTP-binding protein rhoA</fullName>
    </submittedName>
</protein>
<dbReference type="GO" id="GO:0007264">
    <property type="term" value="P:small GTPase-mediated signal transduction"/>
    <property type="evidence" value="ECO:0007669"/>
    <property type="project" value="InterPro"/>
</dbReference>